<dbReference type="GO" id="GO:0000480">
    <property type="term" value="P:endonucleolytic cleavage in 5'-ETS of tricistronic rRNA transcript (SSU-rRNA, 5.8S rRNA, LSU-rRNA)"/>
    <property type="evidence" value="ECO:0007669"/>
    <property type="project" value="TreeGrafter"/>
</dbReference>
<accession>A0AAV2ZB64</accession>
<feature type="domain" description="RRM" evidence="8">
    <location>
        <begin position="337"/>
        <end position="419"/>
    </location>
</feature>
<dbReference type="EMBL" id="DAKRPA010000029">
    <property type="protein sequence ID" value="DBA02624.1"/>
    <property type="molecule type" value="Genomic_DNA"/>
</dbReference>
<dbReference type="GO" id="GO:0003723">
    <property type="term" value="F:RNA binding"/>
    <property type="evidence" value="ECO:0007669"/>
    <property type="project" value="UniProtKB-UniRule"/>
</dbReference>
<keyword evidence="6" id="KW-0175">Coiled coil</keyword>
<comment type="similarity">
    <text evidence="2">Belongs to the ESF2/ABP1 family.</text>
</comment>
<comment type="subcellular location">
    <subcellularLocation>
        <location evidence="1">Nucleus</location>
        <location evidence="1">Nucleolus</location>
    </subcellularLocation>
</comment>
<dbReference type="PANTHER" id="PTHR12311">
    <property type="entry name" value="ACTIVATOR OF BASAL TRANSCRIPTION 1"/>
    <property type="match status" value="1"/>
</dbReference>
<dbReference type="InterPro" id="IPR034353">
    <property type="entry name" value="ABT1/ESF2_RRM"/>
</dbReference>
<evidence type="ECO:0000256" key="4">
    <source>
        <dbReference type="ARBA" id="ARBA00023242"/>
    </source>
</evidence>
<gene>
    <name evidence="9" type="ORF">N0F65_011996</name>
</gene>
<dbReference type="InterPro" id="IPR000504">
    <property type="entry name" value="RRM_dom"/>
</dbReference>
<evidence type="ECO:0000256" key="5">
    <source>
        <dbReference type="PROSITE-ProRule" id="PRU00176"/>
    </source>
</evidence>
<evidence type="ECO:0000256" key="6">
    <source>
        <dbReference type="SAM" id="Coils"/>
    </source>
</evidence>
<dbReference type="SMART" id="SM00360">
    <property type="entry name" value="RRM"/>
    <property type="match status" value="1"/>
</dbReference>
<dbReference type="GO" id="GO:0034462">
    <property type="term" value="P:small-subunit processome assembly"/>
    <property type="evidence" value="ECO:0007669"/>
    <property type="project" value="TreeGrafter"/>
</dbReference>
<evidence type="ECO:0000256" key="2">
    <source>
        <dbReference type="ARBA" id="ARBA00005819"/>
    </source>
</evidence>
<reference evidence="9" key="1">
    <citation type="submission" date="2022-11" db="EMBL/GenBank/DDBJ databases">
        <authorList>
            <person name="Morgan W.R."/>
            <person name="Tartar A."/>
        </authorList>
    </citation>
    <scope>NUCLEOTIDE SEQUENCE</scope>
    <source>
        <strain evidence="9">ARSEF 373</strain>
    </source>
</reference>
<dbReference type="PANTHER" id="PTHR12311:SF7">
    <property type="entry name" value="ACTIVATOR OF BASAL TRANSCRIPTION 1"/>
    <property type="match status" value="1"/>
</dbReference>
<evidence type="ECO:0000256" key="3">
    <source>
        <dbReference type="ARBA" id="ARBA00022884"/>
    </source>
</evidence>
<evidence type="ECO:0000313" key="10">
    <source>
        <dbReference type="Proteomes" id="UP001146120"/>
    </source>
</evidence>
<keyword evidence="3 5" id="KW-0694">RNA-binding</keyword>
<protein>
    <recommendedName>
        <fullName evidence="8">RRM domain-containing protein</fullName>
    </recommendedName>
</protein>
<dbReference type="Proteomes" id="UP001146120">
    <property type="component" value="Unassembled WGS sequence"/>
</dbReference>
<reference evidence="9" key="2">
    <citation type="journal article" date="2023" name="Microbiol Resour">
        <title>Decontamination and Annotation of the Draft Genome Sequence of the Oomycete Lagenidium giganteum ARSEF 373.</title>
        <authorList>
            <person name="Morgan W.R."/>
            <person name="Tartar A."/>
        </authorList>
    </citation>
    <scope>NUCLEOTIDE SEQUENCE</scope>
    <source>
        <strain evidence="9">ARSEF 373</strain>
    </source>
</reference>
<name>A0AAV2ZB64_9STRA</name>
<dbReference type="SUPFAM" id="SSF54928">
    <property type="entry name" value="RNA-binding domain, RBD"/>
    <property type="match status" value="1"/>
</dbReference>
<evidence type="ECO:0000313" key="9">
    <source>
        <dbReference type="EMBL" id="DBA02624.1"/>
    </source>
</evidence>
<evidence type="ECO:0000256" key="1">
    <source>
        <dbReference type="ARBA" id="ARBA00004604"/>
    </source>
</evidence>
<dbReference type="InterPro" id="IPR039119">
    <property type="entry name" value="ABT1/Esf2"/>
</dbReference>
<proteinExistence type="inferred from homology"/>
<organism evidence="9 10">
    <name type="scientific">Lagenidium giganteum</name>
    <dbReference type="NCBI Taxonomy" id="4803"/>
    <lineage>
        <taxon>Eukaryota</taxon>
        <taxon>Sar</taxon>
        <taxon>Stramenopiles</taxon>
        <taxon>Oomycota</taxon>
        <taxon>Peronosporomycetes</taxon>
        <taxon>Pythiales</taxon>
        <taxon>Pythiaceae</taxon>
    </lineage>
</organism>
<dbReference type="InterPro" id="IPR035979">
    <property type="entry name" value="RBD_domain_sf"/>
</dbReference>
<keyword evidence="4" id="KW-0539">Nucleus</keyword>
<evidence type="ECO:0000259" key="8">
    <source>
        <dbReference type="PROSITE" id="PS50102"/>
    </source>
</evidence>
<dbReference type="CDD" id="cd12263">
    <property type="entry name" value="RRM_ABT1_like"/>
    <property type="match status" value="1"/>
</dbReference>
<feature type="coiled-coil region" evidence="6">
    <location>
        <begin position="444"/>
        <end position="473"/>
    </location>
</feature>
<dbReference type="Pfam" id="PF00076">
    <property type="entry name" value="RRM_1"/>
    <property type="match status" value="1"/>
</dbReference>
<comment type="caution">
    <text evidence="9">The sequence shown here is derived from an EMBL/GenBank/DDBJ whole genome shotgun (WGS) entry which is preliminary data.</text>
</comment>
<dbReference type="GO" id="GO:0000447">
    <property type="term" value="P:endonucleolytic cleavage in ITS1 to separate SSU-rRNA from 5.8S rRNA and LSU-rRNA from tricistronic rRNA transcript (SSU-rRNA, 5.8S rRNA, LSU-rRNA)"/>
    <property type="evidence" value="ECO:0007669"/>
    <property type="project" value="TreeGrafter"/>
</dbReference>
<evidence type="ECO:0000256" key="7">
    <source>
        <dbReference type="SAM" id="MobiDB-lite"/>
    </source>
</evidence>
<keyword evidence="10" id="KW-1185">Reference proteome</keyword>
<feature type="compositionally biased region" description="Basic and acidic residues" evidence="7">
    <location>
        <begin position="1"/>
        <end position="15"/>
    </location>
</feature>
<dbReference type="GO" id="GO:0000472">
    <property type="term" value="P:endonucleolytic cleavage to generate mature 5'-end of SSU-rRNA from (SSU-rRNA, 5.8S rRNA, LSU-rRNA)"/>
    <property type="evidence" value="ECO:0007669"/>
    <property type="project" value="TreeGrafter"/>
</dbReference>
<dbReference type="AlphaFoldDB" id="A0AAV2ZB64"/>
<dbReference type="PROSITE" id="PS50102">
    <property type="entry name" value="RRM"/>
    <property type="match status" value="1"/>
</dbReference>
<feature type="region of interest" description="Disordered" evidence="7">
    <location>
        <begin position="1"/>
        <end position="65"/>
    </location>
</feature>
<feature type="compositionally biased region" description="Basic residues" evidence="7">
    <location>
        <begin position="16"/>
        <end position="30"/>
    </location>
</feature>
<dbReference type="Gene3D" id="3.30.70.330">
    <property type="match status" value="1"/>
</dbReference>
<dbReference type="InterPro" id="IPR012677">
    <property type="entry name" value="Nucleotide-bd_a/b_plait_sf"/>
</dbReference>
<dbReference type="GO" id="GO:0005730">
    <property type="term" value="C:nucleolus"/>
    <property type="evidence" value="ECO:0007669"/>
    <property type="project" value="UniProtKB-SubCell"/>
</dbReference>
<sequence>MTHAQKYREKFERQQRGRRRLKGKKRKSKPAVKNGTATAPEESAQSAQVRALDMKEPDPDQAITDDCELASDDRCDTSTVDVNSNVIVSPRATPHAYTFAVENCHLGDDMSDSNDASNSSSPSAIQILPIEPFDVFSGLDEMWLSQPPQLEVALSDAEVEELQDWSGGGVVAPKPEIEIAVPVVKSEDEEDYAIESPRSAEEECVQVEPEVAAPMEFDINKFDSLSMVEFFSEFDQTMQLQMWSTNSLTDLKSEIQLEELTVFSDDFSQSLGLWAFQPNQFMPIGQDGHVSMSDSETTATPREALDAELAKSKTKKRKAVLSKAKLDEYRERVARRGVVYISRVPPYMKPEKLKHLLSKYGDINRIYLVPEDKVQQKKRVAAGGNRKTKYTEGWVEFENKKVAKTVATMLNTKQIGGRKRDYYHDDIWNLKYLKGFKWEHLTEKIAYENRIRDQKLRMEIAQAKKENDAYLERVEQSKQFTKMEERKGGKQASADAQQIRRTFVQKAPASAKDEQSLGGNAELLNKVFASNKKRKINA</sequence>